<reference evidence="9 10" key="1">
    <citation type="journal article" date="2016" name="Nat. Commun.">
        <title>Thousands of microbial genomes shed light on interconnected biogeochemical processes in an aquifer system.</title>
        <authorList>
            <person name="Anantharaman K."/>
            <person name="Brown C.T."/>
            <person name="Hug L.A."/>
            <person name="Sharon I."/>
            <person name="Castelle C.J."/>
            <person name="Probst A.J."/>
            <person name="Thomas B.C."/>
            <person name="Singh A."/>
            <person name="Wilkins M.J."/>
            <person name="Karaoz U."/>
            <person name="Brodie E.L."/>
            <person name="Williams K.H."/>
            <person name="Hubbard S.S."/>
            <person name="Banfield J.F."/>
        </authorList>
    </citation>
    <scope>NUCLEOTIDE SEQUENCE [LARGE SCALE GENOMIC DNA]</scope>
</reference>
<protein>
    <recommendedName>
        <fullName evidence="6">DNA ligase</fullName>
        <ecNumber evidence="6">6.5.1.1</ecNumber>
    </recommendedName>
</protein>
<dbReference type="Pfam" id="PF04675">
    <property type="entry name" value="DNA_ligase_A_N"/>
    <property type="match status" value="1"/>
</dbReference>
<accession>A0A1F4U1I0</accession>
<evidence type="ECO:0000256" key="3">
    <source>
        <dbReference type="ARBA" id="ARBA00022741"/>
    </source>
</evidence>
<name>A0A1F4U1I0_UNCW3</name>
<comment type="catalytic activity">
    <reaction evidence="5 6">
        <text>ATP + (deoxyribonucleotide)n-3'-hydroxyl + 5'-phospho-(deoxyribonucleotide)m = (deoxyribonucleotide)n+m + AMP + diphosphate.</text>
        <dbReference type="EC" id="6.5.1.1"/>
    </reaction>
</comment>
<dbReference type="PANTHER" id="PTHR45674:SF7">
    <property type="entry name" value="DNA LIGASE"/>
    <property type="match status" value="1"/>
</dbReference>
<evidence type="ECO:0000256" key="5">
    <source>
        <dbReference type="ARBA" id="ARBA00034003"/>
    </source>
</evidence>
<gene>
    <name evidence="9" type="ORF">A2Y85_05310</name>
</gene>
<dbReference type="InterPro" id="IPR012310">
    <property type="entry name" value="DNA_ligase_ATP-dep_cent"/>
</dbReference>
<evidence type="ECO:0000313" key="9">
    <source>
        <dbReference type="EMBL" id="OGC38825.1"/>
    </source>
</evidence>
<dbReference type="InterPro" id="IPR012309">
    <property type="entry name" value="DNA_ligase_ATP-dep_C"/>
</dbReference>
<dbReference type="NCBIfam" id="TIGR00574">
    <property type="entry name" value="dnl1"/>
    <property type="match status" value="1"/>
</dbReference>
<evidence type="ECO:0000256" key="7">
    <source>
        <dbReference type="RuleBase" id="RU004196"/>
    </source>
</evidence>
<dbReference type="InterPro" id="IPR000977">
    <property type="entry name" value="DNA_ligase_ATP-dep"/>
</dbReference>
<sequence length="503" mass="57728">MQFKKLLEYSKRLKSEASRNAKIEIITQFLNGLGSKEADSGVHFIAGHLPQGKINIGWKYLSELLKLPSKSGKSLVLNDIHISMDKVSKASGKKKIEILKPIFELLNNEERKYLISLIFSEAQQGAGELIVKTAIARYFDINDDEIEQLYLHNPDLGSLFAQLKVQGKSAIEQISIQLFKPVKPMLAQVSESIEEVIRELDQAAVEYKLDGVRIQVHRNEDEVRIFSRNLKDMTIHFPDLVSLIKEIPAKRFILDGEAIALDEHHKIVPFQILARRTTRKRDIERTMEDIPVFPQYFDIIFIDDQDLTSLSYEDRYRALNDLIKDKAHLAARTLPVNPAVARQFFDQSIQSGNEGIVIKSLDSSYRPGKRGKHWFKIKRVNTIDCVILAAEWGYGRRTGWLSNLHLGIYDETKTKFLMVGKTFKGLTDNMLKWLTENLPRIAVHKDRWTVYVKPQVVVEIAYNDVLKSPRYDSGVALRFARVKRIREDKNSTEINTILDIVNA</sequence>
<dbReference type="InterPro" id="IPR036599">
    <property type="entry name" value="DNA_ligase_N_sf"/>
</dbReference>
<dbReference type="Gene3D" id="1.10.3260.10">
    <property type="entry name" value="DNA ligase, ATP-dependent, N-terminal domain"/>
    <property type="match status" value="1"/>
</dbReference>
<dbReference type="GO" id="GO:0003677">
    <property type="term" value="F:DNA binding"/>
    <property type="evidence" value="ECO:0007669"/>
    <property type="project" value="InterPro"/>
</dbReference>
<comment type="similarity">
    <text evidence="7">Belongs to the ATP-dependent DNA ligase family.</text>
</comment>
<dbReference type="Pfam" id="PF04679">
    <property type="entry name" value="DNA_ligase_A_C"/>
    <property type="match status" value="1"/>
</dbReference>
<evidence type="ECO:0000259" key="8">
    <source>
        <dbReference type="PROSITE" id="PS50160"/>
    </source>
</evidence>
<dbReference type="InterPro" id="IPR012340">
    <property type="entry name" value="NA-bd_OB-fold"/>
</dbReference>
<dbReference type="InterPro" id="IPR012308">
    <property type="entry name" value="DNA_ligase_ATP-dep_N"/>
</dbReference>
<evidence type="ECO:0000256" key="6">
    <source>
        <dbReference type="RuleBase" id="RU000617"/>
    </source>
</evidence>
<dbReference type="PANTHER" id="PTHR45674">
    <property type="entry name" value="DNA LIGASE 1/3 FAMILY MEMBER"/>
    <property type="match status" value="1"/>
</dbReference>
<dbReference type="EC" id="6.5.1.1" evidence="6"/>
<dbReference type="SUPFAM" id="SSF56091">
    <property type="entry name" value="DNA ligase/mRNA capping enzyme, catalytic domain"/>
    <property type="match status" value="1"/>
</dbReference>
<dbReference type="InterPro" id="IPR050191">
    <property type="entry name" value="ATP-dep_DNA_ligase"/>
</dbReference>
<keyword evidence="4 6" id="KW-0067">ATP-binding</keyword>
<dbReference type="Pfam" id="PF01068">
    <property type="entry name" value="DNA_ligase_A_M"/>
    <property type="match status" value="1"/>
</dbReference>
<dbReference type="PROSITE" id="PS50160">
    <property type="entry name" value="DNA_LIGASE_A3"/>
    <property type="match status" value="1"/>
</dbReference>
<dbReference type="EMBL" id="MEUM01000165">
    <property type="protein sequence ID" value="OGC38825.1"/>
    <property type="molecule type" value="Genomic_DNA"/>
</dbReference>
<keyword evidence="1 6" id="KW-0436">Ligase</keyword>
<dbReference type="PROSITE" id="PS00697">
    <property type="entry name" value="DNA_LIGASE_A1"/>
    <property type="match status" value="1"/>
</dbReference>
<dbReference type="GO" id="GO:0006273">
    <property type="term" value="P:lagging strand elongation"/>
    <property type="evidence" value="ECO:0007669"/>
    <property type="project" value="TreeGrafter"/>
</dbReference>
<comment type="caution">
    <text evidence="9">The sequence shown here is derived from an EMBL/GenBank/DDBJ whole genome shotgun (WGS) entry which is preliminary data.</text>
</comment>
<dbReference type="AlphaFoldDB" id="A0A1F4U1I0"/>
<dbReference type="Gene3D" id="3.30.470.30">
    <property type="entry name" value="DNA ligase/mRNA capping enzyme"/>
    <property type="match status" value="1"/>
</dbReference>
<dbReference type="GO" id="GO:0003910">
    <property type="term" value="F:DNA ligase (ATP) activity"/>
    <property type="evidence" value="ECO:0007669"/>
    <property type="project" value="UniProtKB-EC"/>
</dbReference>
<keyword evidence="2" id="KW-0235">DNA replication</keyword>
<organism evidence="9 10">
    <name type="scientific">candidate division WOR-3 bacterium RBG_13_43_14</name>
    <dbReference type="NCBI Taxonomy" id="1802590"/>
    <lineage>
        <taxon>Bacteria</taxon>
        <taxon>Bacteria division WOR-3</taxon>
    </lineage>
</organism>
<keyword evidence="6" id="KW-0233">DNA recombination</keyword>
<dbReference type="GO" id="GO:0006310">
    <property type="term" value="P:DNA recombination"/>
    <property type="evidence" value="ECO:0007669"/>
    <property type="project" value="UniProtKB-KW"/>
</dbReference>
<dbReference type="SUPFAM" id="SSF117018">
    <property type="entry name" value="ATP-dependent DNA ligase DNA-binding domain"/>
    <property type="match status" value="1"/>
</dbReference>
<evidence type="ECO:0000256" key="2">
    <source>
        <dbReference type="ARBA" id="ARBA00022705"/>
    </source>
</evidence>
<keyword evidence="6" id="KW-0234">DNA repair</keyword>
<evidence type="ECO:0000313" key="10">
    <source>
        <dbReference type="Proteomes" id="UP000177025"/>
    </source>
</evidence>
<feature type="domain" description="ATP-dependent DNA ligase family profile" evidence="8">
    <location>
        <begin position="297"/>
        <end position="410"/>
    </location>
</feature>
<keyword evidence="3 6" id="KW-0547">Nucleotide-binding</keyword>
<dbReference type="GO" id="GO:0071897">
    <property type="term" value="P:DNA biosynthetic process"/>
    <property type="evidence" value="ECO:0007669"/>
    <property type="project" value="InterPro"/>
</dbReference>
<evidence type="ECO:0000256" key="1">
    <source>
        <dbReference type="ARBA" id="ARBA00022598"/>
    </source>
</evidence>
<keyword evidence="6" id="KW-0227">DNA damage</keyword>
<dbReference type="Gene3D" id="2.40.50.140">
    <property type="entry name" value="Nucleic acid-binding proteins"/>
    <property type="match status" value="1"/>
</dbReference>
<dbReference type="CDD" id="cd07901">
    <property type="entry name" value="Adenylation_DNA_ligase_Arch_LigB"/>
    <property type="match status" value="1"/>
</dbReference>
<dbReference type="Proteomes" id="UP000177025">
    <property type="component" value="Unassembled WGS sequence"/>
</dbReference>
<evidence type="ECO:0000256" key="4">
    <source>
        <dbReference type="ARBA" id="ARBA00022840"/>
    </source>
</evidence>
<dbReference type="SUPFAM" id="SSF50249">
    <property type="entry name" value="Nucleic acid-binding proteins"/>
    <property type="match status" value="1"/>
</dbReference>
<dbReference type="InterPro" id="IPR016059">
    <property type="entry name" value="DNA_ligase_ATP-dep_CS"/>
</dbReference>
<proteinExistence type="inferred from homology"/>
<dbReference type="GO" id="GO:0006281">
    <property type="term" value="P:DNA repair"/>
    <property type="evidence" value="ECO:0007669"/>
    <property type="project" value="UniProtKB-KW"/>
</dbReference>
<dbReference type="GO" id="GO:0005524">
    <property type="term" value="F:ATP binding"/>
    <property type="evidence" value="ECO:0007669"/>
    <property type="project" value="UniProtKB-KW"/>
</dbReference>